<dbReference type="PANTHER" id="PTHR31061">
    <property type="entry name" value="LD22376P"/>
    <property type="match status" value="1"/>
</dbReference>
<name>A0ABP8M2T5_9BACT</name>
<accession>A0ABP8M2T5</accession>
<dbReference type="RefSeq" id="WP_345030252.1">
    <property type="nucleotide sequence ID" value="NZ_BAABEY010000026.1"/>
</dbReference>
<dbReference type="InterPro" id="IPR012429">
    <property type="entry name" value="HGSNAT_cat"/>
</dbReference>
<evidence type="ECO:0000259" key="2">
    <source>
        <dbReference type="Pfam" id="PF07786"/>
    </source>
</evidence>
<feature type="transmembrane region" description="Helical" evidence="1">
    <location>
        <begin position="95"/>
        <end position="112"/>
    </location>
</feature>
<feature type="domain" description="Heparan-alpha-glucosaminide N-acetyltransferase catalytic" evidence="2">
    <location>
        <begin position="5"/>
        <end position="162"/>
    </location>
</feature>
<keyword evidence="4" id="KW-1185">Reference proteome</keyword>
<evidence type="ECO:0000313" key="4">
    <source>
        <dbReference type="Proteomes" id="UP001501508"/>
    </source>
</evidence>
<feature type="transmembrane region" description="Helical" evidence="1">
    <location>
        <begin position="12"/>
        <end position="34"/>
    </location>
</feature>
<sequence>MENKRLDSLDILRGFDLFLLVTFHPVAMALIRAVDHPLGNLAGTQLRHAEWEGFVTWDLIMPLFMFMAGVAIPFSFSRFPGQPGTGVYRRIFKRVFLLFLLGMFCADNLLSLNTDKISFYSNTLQAIAVGYLIASLLVLHFGLRGQIAGFFLLLATYWALMKFVSAGGFGGGDYSPDHNLAEYVDRAVLGRFRDKAILENGVLNFGSYRYTWIVSSLNFGATTLSGVFAGQILKGSHAPTRKTGLLIVTGIAMILAGLAWSLEMPVIKKIWTSSMTLFSSGICFLLMAAFYYFIDCQKHGRRLAWLTIYGKNSIVAYMLYQIVSFSCITDSFLHGLNPIMGKYYVVLMKAGNAFLLFGILWLLYREKKFLKV</sequence>
<keyword evidence="1" id="KW-0812">Transmembrane</keyword>
<evidence type="ECO:0000313" key="3">
    <source>
        <dbReference type="EMBL" id="GAA4442052.1"/>
    </source>
</evidence>
<keyword evidence="1" id="KW-0472">Membrane</keyword>
<feature type="transmembrane region" description="Helical" evidence="1">
    <location>
        <begin position="54"/>
        <end position="74"/>
    </location>
</feature>
<dbReference type="Proteomes" id="UP001501508">
    <property type="component" value="Unassembled WGS sequence"/>
</dbReference>
<reference evidence="4" key="1">
    <citation type="journal article" date="2019" name="Int. J. Syst. Evol. Microbiol.">
        <title>The Global Catalogue of Microorganisms (GCM) 10K type strain sequencing project: providing services to taxonomists for standard genome sequencing and annotation.</title>
        <authorList>
            <consortium name="The Broad Institute Genomics Platform"/>
            <consortium name="The Broad Institute Genome Sequencing Center for Infectious Disease"/>
            <person name="Wu L."/>
            <person name="Ma J."/>
        </authorList>
    </citation>
    <scope>NUCLEOTIDE SEQUENCE [LARGE SCALE GENOMIC DNA]</scope>
    <source>
        <strain evidence="4">JCM 31920</strain>
    </source>
</reference>
<feature type="transmembrane region" description="Helical" evidence="1">
    <location>
        <begin position="210"/>
        <end position="233"/>
    </location>
</feature>
<evidence type="ECO:0000256" key="1">
    <source>
        <dbReference type="SAM" id="Phobius"/>
    </source>
</evidence>
<dbReference type="EMBL" id="BAABEY010000026">
    <property type="protein sequence ID" value="GAA4442052.1"/>
    <property type="molecule type" value="Genomic_DNA"/>
</dbReference>
<comment type="caution">
    <text evidence="3">The sequence shown here is derived from an EMBL/GenBank/DDBJ whole genome shotgun (WGS) entry which is preliminary data.</text>
</comment>
<proteinExistence type="predicted"/>
<feature type="transmembrane region" description="Helical" evidence="1">
    <location>
        <begin position="124"/>
        <end position="143"/>
    </location>
</feature>
<feature type="transmembrane region" description="Helical" evidence="1">
    <location>
        <begin position="245"/>
        <end position="262"/>
    </location>
</feature>
<feature type="transmembrane region" description="Helical" evidence="1">
    <location>
        <begin position="274"/>
        <end position="294"/>
    </location>
</feature>
<protein>
    <submittedName>
        <fullName evidence="3">DUF5009 domain-containing protein</fullName>
    </submittedName>
</protein>
<feature type="transmembrane region" description="Helical" evidence="1">
    <location>
        <begin position="150"/>
        <end position="170"/>
    </location>
</feature>
<dbReference type="Pfam" id="PF07786">
    <property type="entry name" value="HGSNAT_cat"/>
    <property type="match status" value="1"/>
</dbReference>
<feature type="transmembrane region" description="Helical" evidence="1">
    <location>
        <begin position="343"/>
        <end position="364"/>
    </location>
</feature>
<organism evidence="3 4">
    <name type="scientific">Ravibacter arvi</name>
    <dbReference type="NCBI Taxonomy" id="2051041"/>
    <lineage>
        <taxon>Bacteria</taxon>
        <taxon>Pseudomonadati</taxon>
        <taxon>Bacteroidota</taxon>
        <taxon>Cytophagia</taxon>
        <taxon>Cytophagales</taxon>
        <taxon>Spirosomataceae</taxon>
        <taxon>Ravibacter</taxon>
    </lineage>
</organism>
<gene>
    <name evidence="3" type="ORF">GCM10023091_28190</name>
</gene>
<dbReference type="PANTHER" id="PTHR31061:SF24">
    <property type="entry name" value="LD22376P"/>
    <property type="match status" value="1"/>
</dbReference>
<keyword evidence="1" id="KW-1133">Transmembrane helix</keyword>